<dbReference type="GO" id="GO:0016020">
    <property type="term" value="C:membrane"/>
    <property type="evidence" value="ECO:0007669"/>
    <property type="project" value="TreeGrafter"/>
</dbReference>
<keyword evidence="2" id="KW-0560">Oxidoreductase</keyword>
<dbReference type="InterPro" id="IPR036291">
    <property type="entry name" value="NAD(P)-bd_dom_sf"/>
</dbReference>
<comment type="similarity">
    <text evidence="1 3">Belongs to the short-chain dehydrogenases/reductases (SDR) family.</text>
</comment>
<sequence length="280" mass="31454">MRRIHGKRALVTGAASGIGRSIAMQLAREGVHLALLDHNEVELKQLDAKALGIDAEPLHLICDLRDREQIQEAVQQLIRHWQGVDILINNAGVAYYGSTHAMSQDEWQQILGVNLLAPVELTRLLLPYLLAEPEAHIVNVSSMYGHLATNRSTAYHLTKFGLVGFSEALRAEYARSGLGVTSLCPGFVATGLFSSMTSSTDREAQPPAWICTSSEYVASLTIRAIRRNQRTVFVGWLARLACFVRRVWPGLFDQFYRLRRPEFFKRRIFAPVRQLIDSRS</sequence>
<dbReference type="EMBL" id="JAJKFT010000010">
    <property type="protein sequence ID" value="MCC9629783.1"/>
    <property type="molecule type" value="Genomic_DNA"/>
</dbReference>
<dbReference type="InterPro" id="IPR057326">
    <property type="entry name" value="KR_dom"/>
</dbReference>
<dbReference type="AlphaFoldDB" id="A0A9X1MMD3"/>
<gene>
    <name evidence="5" type="ORF">LOC68_15445</name>
</gene>
<accession>A0A9X1MMD3</accession>
<dbReference type="InterPro" id="IPR002347">
    <property type="entry name" value="SDR_fam"/>
</dbReference>
<dbReference type="GO" id="GO:0016491">
    <property type="term" value="F:oxidoreductase activity"/>
    <property type="evidence" value="ECO:0007669"/>
    <property type="project" value="UniProtKB-KW"/>
</dbReference>
<evidence type="ECO:0000313" key="6">
    <source>
        <dbReference type="Proteomes" id="UP001139103"/>
    </source>
</evidence>
<name>A0A9X1MMD3_9BACT</name>
<dbReference type="PANTHER" id="PTHR44196:SF1">
    <property type="entry name" value="DEHYDROGENASE_REDUCTASE SDR FAMILY MEMBER 7B"/>
    <property type="match status" value="1"/>
</dbReference>
<comment type="caution">
    <text evidence="5">The sequence shown here is derived from an EMBL/GenBank/DDBJ whole genome shotgun (WGS) entry which is preliminary data.</text>
</comment>
<feature type="domain" description="Ketoreductase" evidence="4">
    <location>
        <begin position="7"/>
        <end position="191"/>
    </location>
</feature>
<dbReference type="PRINTS" id="PR00080">
    <property type="entry name" value="SDRFAMILY"/>
</dbReference>
<evidence type="ECO:0000256" key="2">
    <source>
        <dbReference type="ARBA" id="ARBA00023002"/>
    </source>
</evidence>
<dbReference type="Pfam" id="PF00106">
    <property type="entry name" value="adh_short"/>
    <property type="match status" value="1"/>
</dbReference>
<evidence type="ECO:0000256" key="1">
    <source>
        <dbReference type="ARBA" id="ARBA00006484"/>
    </source>
</evidence>
<evidence type="ECO:0000313" key="5">
    <source>
        <dbReference type="EMBL" id="MCC9629783.1"/>
    </source>
</evidence>
<dbReference type="Proteomes" id="UP001139103">
    <property type="component" value="Unassembled WGS sequence"/>
</dbReference>
<dbReference type="SMART" id="SM00822">
    <property type="entry name" value="PKS_KR"/>
    <property type="match status" value="1"/>
</dbReference>
<dbReference type="SUPFAM" id="SSF51735">
    <property type="entry name" value="NAD(P)-binding Rossmann-fold domains"/>
    <property type="match status" value="1"/>
</dbReference>
<organism evidence="5 6">
    <name type="scientific">Blastopirellula sediminis</name>
    <dbReference type="NCBI Taxonomy" id="2894196"/>
    <lineage>
        <taxon>Bacteria</taxon>
        <taxon>Pseudomonadati</taxon>
        <taxon>Planctomycetota</taxon>
        <taxon>Planctomycetia</taxon>
        <taxon>Pirellulales</taxon>
        <taxon>Pirellulaceae</taxon>
        <taxon>Blastopirellula</taxon>
    </lineage>
</organism>
<dbReference type="Gene3D" id="3.40.50.720">
    <property type="entry name" value="NAD(P)-binding Rossmann-like Domain"/>
    <property type="match status" value="1"/>
</dbReference>
<evidence type="ECO:0000259" key="4">
    <source>
        <dbReference type="SMART" id="SM00822"/>
    </source>
</evidence>
<reference evidence="5" key="1">
    <citation type="submission" date="2021-11" db="EMBL/GenBank/DDBJ databases">
        <title>Genome sequence.</title>
        <authorList>
            <person name="Sun Q."/>
        </authorList>
    </citation>
    <scope>NUCLEOTIDE SEQUENCE</scope>
    <source>
        <strain evidence="5">JC732</strain>
    </source>
</reference>
<evidence type="ECO:0000256" key="3">
    <source>
        <dbReference type="RuleBase" id="RU000363"/>
    </source>
</evidence>
<protein>
    <submittedName>
        <fullName evidence="5">SDR family NAD(P)-dependent oxidoreductase</fullName>
    </submittedName>
</protein>
<dbReference type="PRINTS" id="PR00081">
    <property type="entry name" value="GDHRDH"/>
</dbReference>
<dbReference type="PANTHER" id="PTHR44196">
    <property type="entry name" value="DEHYDROGENASE/REDUCTASE SDR FAMILY MEMBER 7B"/>
    <property type="match status" value="1"/>
</dbReference>
<proteinExistence type="inferred from homology"/>
<keyword evidence="6" id="KW-1185">Reference proteome</keyword>
<dbReference type="RefSeq" id="WP_230220354.1">
    <property type="nucleotide sequence ID" value="NZ_JAJKFT010000010.1"/>
</dbReference>